<dbReference type="PANTHER" id="PTHR10151">
    <property type="entry name" value="ECTONUCLEOTIDE PYROPHOSPHATASE/PHOSPHODIESTERASE"/>
    <property type="match status" value="1"/>
</dbReference>
<protein>
    <submittedName>
        <fullName evidence="3">Type I phosphodiesterase / nucleotide pyrophosphatase family protein</fullName>
    </submittedName>
</protein>
<dbReference type="Gene3D" id="3.30.1360.180">
    <property type="match status" value="1"/>
</dbReference>
<dbReference type="Gene3D" id="3.40.720.10">
    <property type="entry name" value="Alkaline Phosphatase, subunit A"/>
    <property type="match status" value="1"/>
</dbReference>
<feature type="compositionally biased region" description="Basic and acidic residues" evidence="1">
    <location>
        <begin position="127"/>
        <end position="149"/>
    </location>
</feature>
<dbReference type="Proteomes" id="UP000242877">
    <property type="component" value="Unassembled WGS sequence"/>
</dbReference>
<evidence type="ECO:0000313" key="3">
    <source>
        <dbReference type="EMBL" id="KZZ94492.1"/>
    </source>
</evidence>
<dbReference type="AlphaFoldDB" id="A0A162IHZ5"/>
<feature type="region of interest" description="Disordered" evidence="1">
    <location>
        <begin position="1"/>
        <end position="28"/>
    </location>
</feature>
<evidence type="ECO:0000313" key="4">
    <source>
        <dbReference type="Proteomes" id="UP000242877"/>
    </source>
</evidence>
<dbReference type="GO" id="GO:0017111">
    <property type="term" value="F:ribonucleoside triphosphate phosphatase activity"/>
    <property type="evidence" value="ECO:0007669"/>
    <property type="project" value="TreeGrafter"/>
</dbReference>
<dbReference type="EMBL" id="AZGZ01000006">
    <property type="protein sequence ID" value="KZZ94492.1"/>
    <property type="molecule type" value="Genomic_DNA"/>
</dbReference>
<feature type="compositionally biased region" description="Basic and acidic residues" evidence="1">
    <location>
        <begin position="685"/>
        <end position="694"/>
    </location>
</feature>
<evidence type="ECO:0000256" key="2">
    <source>
        <dbReference type="SAM" id="Phobius"/>
    </source>
</evidence>
<accession>A0A162IHZ5</accession>
<dbReference type="SUPFAM" id="SSF53649">
    <property type="entry name" value="Alkaline phosphatase-like"/>
    <property type="match status" value="1"/>
</dbReference>
<feature type="compositionally biased region" description="Low complexity" evidence="1">
    <location>
        <begin position="725"/>
        <end position="741"/>
    </location>
</feature>
<feature type="compositionally biased region" description="Polar residues" evidence="1">
    <location>
        <begin position="742"/>
        <end position="752"/>
    </location>
</feature>
<dbReference type="PANTHER" id="PTHR10151:SF120">
    <property type="entry name" value="BIS(5'-ADENOSYL)-TRIPHOSPHATASE"/>
    <property type="match status" value="1"/>
</dbReference>
<dbReference type="FunFam" id="3.30.1360.180:FF:000003">
    <property type="entry name" value="Type I phosphodiesterase/nucleotide pyrophosphatase family protein"/>
    <property type="match status" value="1"/>
</dbReference>
<evidence type="ECO:0000256" key="1">
    <source>
        <dbReference type="SAM" id="MobiDB-lite"/>
    </source>
</evidence>
<feature type="compositionally biased region" description="Polar residues" evidence="1">
    <location>
        <begin position="700"/>
        <end position="724"/>
    </location>
</feature>
<feature type="region of interest" description="Disordered" evidence="1">
    <location>
        <begin position="685"/>
        <end position="773"/>
    </location>
</feature>
<dbReference type="VEuPathDB" id="FungiDB:AAP_01792"/>
<organism evidence="3 4">
    <name type="scientific">Ascosphaera apis ARSEF 7405</name>
    <dbReference type="NCBI Taxonomy" id="392613"/>
    <lineage>
        <taxon>Eukaryota</taxon>
        <taxon>Fungi</taxon>
        <taxon>Dikarya</taxon>
        <taxon>Ascomycota</taxon>
        <taxon>Pezizomycotina</taxon>
        <taxon>Eurotiomycetes</taxon>
        <taxon>Eurotiomycetidae</taxon>
        <taxon>Onygenales</taxon>
        <taxon>Ascosphaeraceae</taxon>
        <taxon>Ascosphaera</taxon>
    </lineage>
</organism>
<comment type="caution">
    <text evidence="3">The sequence shown here is derived from an EMBL/GenBank/DDBJ whole genome shotgun (WGS) entry which is preliminary data.</text>
</comment>
<reference evidence="3 4" key="1">
    <citation type="journal article" date="2016" name="Genome Biol. Evol.">
        <title>Divergent and convergent evolution of fungal pathogenicity.</title>
        <authorList>
            <person name="Shang Y."/>
            <person name="Xiao G."/>
            <person name="Zheng P."/>
            <person name="Cen K."/>
            <person name="Zhan S."/>
            <person name="Wang C."/>
        </authorList>
    </citation>
    <scope>NUCLEOTIDE SEQUENCE [LARGE SCALE GENOMIC DNA]</scope>
    <source>
        <strain evidence="3 4">ARSEF 7405</strain>
    </source>
</reference>
<name>A0A162IHZ5_9EURO</name>
<dbReference type="InterPro" id="IPR017850">
    <property type="entry name" value="Alkaline_phosphatase_core_sf"/>
</dbReference>
<keyword evidence="2" id="KW-0812">Transmembrane</keyword>
<keyword evidence="4" id="KW-1185">Reference proteome</keyword>
<dbReference type="CDD" id="cd16018">
    <property type="entry name" value="Enpp"/>
    <property type="match status" value="1"/>
</dbReference>
<gene>
    <name evidence="3" type="ORF">AAP_01792</name>
</gene>
<dbReference type="InterPro" id="IPR002591">
    <property type="entry name" value="Phosphodiest/P_Trfase"/>
</dbReference>
<dbReference type="GO" id="GO:0047429">
    <property type="term" value="F:nucleoside triphosphate diphosphatase activity"/>
    <property type="evidence" value="ECO:0007669"/>
    <property type="project" value="TreeGrafter"/>
</dbReference>
<sequence>MAGAQDPTVRSSSTYLSPYRRDDDNISLRSLSGSVSDIETDSEDDEILTEVRDSRELARYDHTVLDEADDIDQLLVKKDEHGDPLRRIFSRSNNKSRVRVGRIRRKSRQRGRGADGEGRSRATSRATSRDTRLGRDTDSFGDDNIHSGERGQLLHDVEAGVADNDDGQSDVSSIGSDDAELEKLVTAGGPRRRSWRFASLYISGAVVLFCIIFLGAYKQSSKLKSTMSSHVSSEHGPNHPNKQRTLFNNGTSLFAPTTIFISLDGFRADFLQLGLTPTLSSIIKQGISPPYMMPSFPSVTFPNHFTLMTGLYPESHGVVGNTFYDPHLDDDFYYTNPAKSTQSKWWTAEPLWSVAESQGVRSAVHMWPGSEANIGKVSPTVVDGYNKSVLLQKKAERILDLLDLPGDHDDDADETNRRPAFIAAYVPNVDADGHRYGPNTTQVRETIVKVDNMLETLMIGLDERNLTDIVNLVIVSDHGMATTSNKRLVQLEDLIDLSLVERLDGWPHRGLRPKAPVEENLKTLEKQLAESYPRFKDKIEVYNKSTMPERYHFTQNDRIAPLWVFPKTGYAVVERPWYDVADMVKLDMEYDPKGIHGYDHEHPLMRAIFIARGPKFGGIWPSDDAAEHKNNATNVKFGGRKMEPFQNIQVYNLIADSLEVDPHPNNGTLRLPLKVTGQHEIHDAKNISKVEHKPLPSKPIDSTMTTLPSLTHTPDPSITSTTGQSIASTSISKSISATSTTNTQYPTQSGTSNEHDNAQSTEGDGERPDDDRGFFGSLWHGFLEKVDGARHWAEHVFDKDSGNK</sequence>
<dbReference type="OrthoDB" id="4206511at2759"/>
<feature type="compositionally biased region" description="Basic residues" evidence="1">
    <location>
        <begin position="94"/>
        <end position="111"/>
    </location>
</feature>
<feature type="transmembrane region" description="Helical" evidence="2">
    <location>
        <begin position="198"/>
        <end position="217"/>
    </location>
</feature>
<keyword evidence="2" id="KW-1133">Transmembrane helix</keyword>
<keyword evidence="2" id="KW-0472">Membrane</keyword>
<feature type="compositionally biased region" description="Basic and acidic residues" evidence="1">
    <location>
        <begin position="764"/>
        <end position="773"/>
    </location>
</feature>
<dbReference type="GO" id="GO:0009141">
    <property type="term" value="P:nucleoside triphosphate metabolic process"/>
    <property type="evidence" value="ECO:0007669"/>
    <property type="project" value="TreeGrafter"/>
</dbReference>
<dbReference type="Pfam" id="PF01663">
    <property type="entry name" value="Phosphodiest"/>
    <property type="match status" value="1"/>
</dbReference>
<feature type="region of interest" description="Disordered" evidence="1">
    <location>
        <begin position="86"/>
        <end position="149"/>
    </location>
</feature>
<proteinExistence type="predicted"/>